<keyword evidence="14" id="KW-0732">Signal</keyword>
<dbReference type="PANTHER" id="PTHR30081">
    <property type="entry name" value="PROTEIN-EXPORT MEMBRANE PROTEIN SEC"/>
    <property type="match status" value="1"/>
</dbReference>
<keyword evidence="4 12" id="KW-0812">Transmembrane</keyword>
<evidence type="ECO:0000256" key="1">
    <source>
        <dbReference type="ARBA" id="ARBA00004651"/>
    </source>
</evidence>
<comment type="subunit">
    <text evidence="12">Forms a complex with SecF. Part of the essential Sec protein translocation apparatus which comprises SecA, SecYEG and auxiliary proteins SecDF. Other proteins may also be involved.</text>
</comment>
<dbReference type="NCBIfam" id="NF009581">
    <property type="entry name" value="PRK13024.1-1"/>
    <property type="match status" value="1"/>
</dbReference>
<evidence type="ECO:0000259" key="15">
    <source>
        <dbReference type="Pfam" id="PF02355"/>
    </source>
</evidence>
<feature type="transmembrane region" description="Helical" evidence="12">
    <location>
        <begin position="384"/>
        <end position="403"/>
    </location>
</feature>
<dbReference type="SUPFAM" id="SSF82866">
    <property type="entry name" value="Multidrug efflux transporter AcrB transmembrane domain"/>
    <property type="match status" value="2"/>
</dbReference>
<evidence type="ECO:0000256" key="2">
    <source>
        <dbReference type="ARBA" id="ARBA00022448"/>
    </source>
</evidence>
<dbReference type="InterPro" id="IPR048631">
    <property type="entry name" value="SecD_1st"/>
</dbReference>
<organism evidence="17 18">
    <name type="scientific">Paenisporosarcina antarctica</name>
    <dbReference type="NCBI Taxonomy" id="417367"/>
    <lineage>
        <taxon>Bacteria</taxon>
        <taxon>Bacillati</taxon>
        <taxon>Bacillota</taxon>
        <taxon>Bacilli</taxon>
        <taxon>Bacillales</taxon>
        <taxon>Caryophanaceae</taxon>
        <taxon>Paenisporosarcina</taxon>
    </lineage>
</organism>
<dbReference type="EMBL" id="CP038015">
    <property type="protein sequence ID" value="QBP40802.1"/>
    <property type="molecule type" value="Genomic_DNA"/>
</dbReference>
<name>A0A4P6ZWP2_9BACL</name>
<comment type="similarity">
    <text evidence="11">In the N-terminal section; belongs to the SecD/SecF family. SecD subfamily.</text>
</comment>
<feature type="domain" description="Protein export membrane protein SecD/SecF C-terminal" evidence="15">
    <location>
        <begin position="554"/>
        <end position="732"/>
    </location>
</feature>
<feature type="transmembrane region" description="Helical" evidence="12">
    <location>
        <begin position="680"/>
        <end position="698"/>
    </location>
</feature>
<evidence type="ECO:0000256" key="9">
    <source>
        <dbReference type="ARBA" id="ARBA00059018"/>
    </source>
</evidence>
<dbReference type="NCBIfam" id="TIGR01129">
    <property type="entry name" value="secD"/>
    <property type="match status" value="1"/>
</dbReference>
<dbReference type="Proteomes" id="UP000294292">
    <property type="component" value="Chromosome"/>
</dbReference>
<evidence type="ECO:0000256" key="8">
    <source>
        <dbReference type="ARBA" id="ARBA00023136"/>
    </source>
</evidence>
<dbReference type="Pfam" id="PF07549">
    <property type="entry name" value="Sec_GG"/>
    <property type="match status" value="1"/>
</dbReference>
<sequence length="759" mass="82805">MKTRGRIIAFLLLIVVFAASISTTAQGVLDDIKLGLDLQGGFEVLYEVDTLKDDGEEITEEMVSDTSTALLNRINVLGVSEPNIQIEGNNRIRVQLAGVEDQESARELLSTQANLSFRDVNDKLMLDGSDLKEGGANGTFDSNGRPIVTLELKDPSKFADVTQQISMMPVPTNALVIWLDFEEGVDSYEAELGKEKPKFVSSPSVSQRINSNSVEISGQFSVEETKSLAGVLNAGALPVKLTEVYSTSVGAQFGEKALQSTVYAALIGIALVGLFMLLYYRLPGLVAMITLSVYVYLILLIFGLINGVLTLPGIAAIVLGVGMAVDANIITYERIKEELRVGKSIKTSFKTGASSSFSAILDANITSLIAAAVLFYFGTSSVKGFALMLIISILSSFITAVWGSRLLLGLLINSGNFDGKPWLFGVNHSSIHPVEEEFDTLDLPTKFDRFDFVSMRKKFFTSSIAFIVIGIILLGIFKLNLGIDFSSGTRVEILSDSALTKEELTTYLESIDQPSEDIVLSGDNQEIGVIRYKEEFSKEEVNALKSTINKEYGADPSVSTVSSTVGRELAKNAMFALLFASIGIIIYTAFRFEWRMGVAAIVSLLHDVFFMVALFSIFRLEVDITFIAAVLTIVGYSINDTIVTFDRIRENMKRSKKILDNDDLAAIVNKSLRQTLGRSVNTVLTVAIVVIALLLFGADSIRNFSIALLVGLIAGTYSSIFIAAQLWFVLKKKELKKRGEIDVEADANKNKWGSDDPVV</sequence>
<evidence type="ECO:0000259" key="16">
    <source>
        <dbReference type="Pfam" id="PF21760"/>
    </source>
</evidence>
<feature type="transmembrane region" description="Helical" evidence="12">
    <location>
        <begin position="285"/>
        <end position="305"/>
    </location>
</feature>
<feature type="transmembrane region" description="Helical" evidence="12">
    <location>
        <begin position="624"/>
        <end position="645"/>
    </location>
</feature>
<comment type="function">
    <text evidence="9 12">Part of the Sec protein translocase complex. Interacts with the SecYEG preprotein conducting channel. SecDF uses the proton motive force (PMF) to complete protein translocation after the ATP-dependent function of SecA.</text>
</comment>
<evidence type="ECO:0000256" key="12">
    <source>
        <dbReference type="HAMAP-Rule" id="MF_01463"/>
    </source>
</evidence>
<feature type="transmembrane region" description="Helical" evidence="12">
    <location>
        <begin position="311"/>
        <end position="332"/>
    </location>
</feature>
<evidence type="ECO:0000256" key="13">
    <source>
        <dbReference type="HAMAP-Rule" id="MF_01464"/>
    </source>
</evidence>
<feature type="domain" description="Protein translocase subunit SecDF P1" evidence="16">
    <location>
        <begin position="65"/>
        <end position="122"/>
    </location>
</feature>
<gene>
    <name evidence="17" type="primary">secDF</name>
    <name evidence="12" type="synonym">secD</name>
    <name evidence="13" type="synonym">secF</name>
    <name evidence="17" type="ORF">E2636_06560</name>
</gene>
<reference evidence="17 18" key="1">
    <citation type="submission" date="2019-03" db="EMBL/GenBank/DDBJ databases">
        <title>Complete genome sequence of Paenisporosarcina antarctica CGMCC 1.6503T.</title>
        <authorList>
            <person name="Rong J.-C."/>
            <person name="Chi N.-Y."/>
            <person name="Zhang Q.-F."/>
        </authorList>
    </citation>
    <scope>NUCLEOTIDE SEQUENCE [LARGE SCALE GENOMIC DNA]</scope>
    <source>
        <strain evidence="17 18">CGMCC 1.6503</strain>
    </source>
</reference>
<dbReference type="PRINTS" id="PR01755">
    <property type="entry name" value="SECFTRNLCASE"/>
</dbReference>
<evidence type="ECO:0000256" key="6">
    <source>
        <dbReference type="ARBA" id="ARBA00022989"/>
    </source>
</evidence>
<comment type="subcellular location">
    <subcellularLocation>
        <location evidence="1 12">Cell membrane</location>
        <topology evidence="1 12">Multi-pass membrane protein</topology>
    </subcellularLocation>
</comment>
<dbReference type="InterPro" id="IPR022645">
    <property type="entry name" value="SecD/SecF_bac"/>
</dbReference>
<comment type="similarity">
    <text evidence="10">In the C-terminal section; belongs to the SecD/SecF family. SecF subfamily.</text>
</comment>
<keyword evidence="6 12" id="KW-1133">Transmembrane helix</keyword>
<dbReference type="InterPro" id="IPR022646">
    <property type="entry name" value="SecD/SecF_CS"/>
</dbReference>
<evidence type="ECO:0000313" key="18">
    <source>
        <dbReference type="Proteomes" id="UP000294292"/>
    </source>
</evidence>
<dbReference type="FunFam" id="1.20.1640.10:FF:000024">
    <property type="entry name" value="Multifunctional fusion protein"/>
    <property type="match status" value="1"/>
</dbReference>
<dbReference type="GO" id="GO:0043952">
    <property type="term" value="P:protein transport by the Sec complex"/>
    <property type="evidence" value="ECO:0007669"/>
    <property type="project" value="UniProtKB-UniRule"/>
</dbReference>
<protein>
    <recommendedName>
        <fullName evidence="12 13">Multifunctional fusion protein</fullName>
    </recommendedName>
    <domain>
        <recommendedName>
            <fullName evidence="12">Protein translocase subunit SecD</fullName>
        </recommendedName>
    </domain>
    <domain>
        <recommendedName>
            <fullName evidence="13">Protein-export membrane protein SecF</fullName>
        </recommendedName>
    </domain>
</protein>
<evidence type="ECO:0000256" key="11">
    <source>
        <dbReference type="ARBA" id="ARBA00061053"/>
    </source>
</evidence>
<evidence type="ECO:0000256" key="14">
    <source>
        <dbReference type="SAM" id="SignalP"/>
    </source>
</evidence>
<evidence type="ECO:0000313" key="17">
    <source>
        <dbReference type="EMBL" id="QBP40802.1"/>
    </source>
</evidence>
<comment type="similarity">
    <text evidence="13">Belongs to the SecD/SecF family. SecF subfamily.</text>
</comment>
<dbReference type="InterPro" id="IPR005791">
    <property type="entry name" value="SecD"/>
</dbReference>
<dbReference type="GO" id="GO:0005886">
    <property type="term" value="C:plasma membrane"/>
    <property type="evidence" value="ECO:0007669"/>
    <property type="project" value="UniProtKB-SubCell"/>
</dbReference>
<dbReference type="OrthoDB" id="9805019at2"/>
<feature type="transmembrane region" description="Helical" evidence="12">
    <location>
        <begin position="459"/>
        <end position="477"/>
    </location>
</feature>
<evidence type="ECO:0000256" key="5">
    <source>
        <dbReference type="ARBA" id="ARBA00022927"/>
    </source>
</evidence>
<keyword evidence="2 12" id="KW-0813">Transport</keyword>
<comment type="caution">
    <text evidence="12">Lacks conserved residue(s) required for the propagation of feature annotation.</text>
</comment>
<dbReference type="NCBIfam" id="TIGR00916">
    <property type="entry name" value="2A0604s01"/>
    <property type="match status" value="2"/>
</dbReference>
<dbReference type="RefSeq" id="WP_134209488.1">
    <property type="nucleotide sequence ID" value="NZ_CP038015.1"/>
</dbReference>
<keyword evidence="8 12" id="KW-0472">Membrane</keyword>
<dbReference type="InterPro" id="IPR022813">
    <property type="entry name" value="SecD/SecF_arch_bac"/>
</dbReference>
<dbReference type="Pfam" id="PF02355">
    <property type="entry name" value="SecD_SecF_C"/>
    <property type="match status" value="2"/>
</dbReference>
<dbReference type="FunFam" id="1.20.1640.10:FF:000004">
    <property type="entry name" value="Protein translocase subunit SecD"/>
    <property type="match status" value="1"/>
</dbReference>
<dbReference type="Pfam" id="PF21760">
    <property type="entry name" value="SecD_1st"/>
    <property type="match status" value="1"/>
</dbReference>
<feature type="signal peptide" evidence="14">
    <location>
        <begin position="1"/>
        <end position="27"/>
    </location>
</feature>
<comment type="subunit">
    <text evidence="13">Forms a complex with SecD. Part of the essential Sec protein translocation apparatus which comprises SecA, SecYEG and auxiliary proteins SecDF. Other proteins may also be involved.</text>
</comment>
<evidence type="ECO:0000256" key="7">
    <source>
        <dbReference type="ARBA" id="ARBA00023010"/>
    </source>
</evidence>
<evidence type="ECO:0000256" key="3">
    <source>
        <dbReference type="ARBA" id="ARBA00022475"/>
    </source>
</evidence>
<dbReference type="InterPro" id="IPR055344">
    <property type="entry name" value="SecD_SecF_C_bact"/>
</dbReference>
<dbReference type="GO" id="GO:0006605">
    <property type="term" value="P:protein targeting"/>
    <property type="evidence" value="ECO:0007669"/>
    <property type="project" value="UniProtKB-UniRule"/>
</dbReference>
<dbReference type="Gene3D" id="1.20.1640.10">
    <property type="entry name" value="Multidrug efflux transporter AcrB transmembrane domain"/>
    <property type="match status" value="2"/>
</dbReference>
<dbReference type="HAMAP" id="MF_01463_B">
    <property type="entry name" value="SecD_B"/>
    <property type="match status" value="1"/>
</dbReference>
<proteinExistence type="inferred from homology"/>
<keyword evidence="3 12" id="KW-1003">Cell membrane</keyword>
<feature type="transmembrane region" description="Helical" evidence="12">
    <location>
        <begin position="353"/>
        <end position="378"/>
    </location>
</feature>
<feature type="transmembrane region" description="Helical" evidence="12">
    <location>
        <begin position="573"/>
        <end position="590"/>
    </location>
</feature>
<dbReference type="InterPro" id="IPR048634">
    <property type="entry name" value="SecD_SecF_C"/>
</dbReference>
<comment type="similarity">
    <text evidence="12">Belongs to the SecD/SecF family. SecD subfamily.</text>
</comment>
<dbReference type="GO" id="GO:0065002">
    <property type="term" value="P:intracellular protein transmembrane transport"/>
    <property type="evidence" value="ECO:0007669"/>
    <property type="project" value="UniProtKB-UniRule"/>
</dbReference>
<dbReference type="KEGG" id="panc:E2636_06560"/>
<keyword evidence="5 12" id="KW-0653">Protein transport</keyword>
<dbReference type="Gene3D" id="3.30.70.3220">
    <property type="match status" value="1"/>
</dbReference>
<feature type="domain" description="Protein export membrane protein SecD/SecF C-terminal" evidence="15">
    <location>
        <begin position="245"/>
        <end position="402"/>
    </location>
</feature>
<evidence type="ECO:0000256" key="4">
    <source>
        <dbReference type="ARBA" id="ARBA00022692"/>
    </source>
</evidence>
<dbReference type="AlphaFoldDB" id="A0A4P6ZWP2"/>
<dbReference type="HAMAP" id="MF_01464_B">
    <property type="entry name" value="SecF_B"/>
    <property type="match status" value="1"/>
</dbReference>
<dbReference type="GO" id="GO:0015450">
    <property type="term" value="F:protein-transporting ATPase activity"/>
    <property type="evidence" value="ECO:0007669"/>
    <property type="project" value="InterPro"/>
</dbReference>
<dbReference type="InterPro" id="IPR005665">
    <property type="entry name" value="SecF_bac"/>
</dbReference>
<feature type="chain" id="PRO_5020708860" description="Multifunctional fusion protein" evidence="14">
    <location>
        <begin position="28"/>
        <end position="759"/>
    </location>
</feature>
<accession>A0A4P6ZWP2</accession>
<feature type="transmembrane region" description="Helical" evidence="12">
    <location>
        <begin position="597"/>
        <end position="618"/>
    </location>
</feature>
<keyword evidence="18" id="KW-1185">Reference proteome</keyword>
<keyword evidence="7 12" id="KW-0811">Translocation</keyword>
<feature type="transmembrane region" description="Helical" evidence="12">
    <location>
        <begin position="262"/>
        <end position="280"/>
    </location>
</feature>
<feature type="transmembrane region" description="Helical" evidence="12">
    <location>
        <begin position="704"/>
        <end position="730"/>
    </location>
</feature>
<evidence type="ECO:0000256" key="10">
    <source>
        <dbReference type="ARBA" id="ARBA00060856"/>
    </source>
</evidence>
<dbReference type="PANTHER" id="PTHR30081:SF1">
    <property type="entry name" value="PROTEIN TRANSLOCASE SUBUNIT SECD"/>
    <property type="match status" value="1"/>
</dbReference>
<dbReference type="NCBIfam" id="TIGR00966">
    <property type="entry name" value="transloc_SecF"/>
    <property type="match status" value="1"/>
</dbReference>